<dbReference type="InterPro" id="IPR050401">
    <property type="entry name" value="Cyclic_nucleotide_synthase"/>
</dbReference>
<dbReference type="InterPro" id="IPR018297">
    <property type="entry name" value="A/G_cyclase_CS"/>
</dbReference>
<evidence type="ECO:0000256" key="10">
    <source>
        <dbReference type="ARBA" id="ARBA00023136"/>
    </source>
</evidence>
<keyword evidence="10 18" id="KW-0472">Membrane</keyword>
<evidence type="ECO:0000256" key="4">
    <source>
        <dbReference type="ARBA" id="ARBA00022475"/>
    </source>
</evidence>
<dbReference type="CDD" id="cd06352">
    <property type="entry name" value="PBP1_NPR_GC-like"/>
    <property type="match status" value="1"/>
</dbReference>
<dbReference type="SUPFAM" id="SSF53822">
    <property type="entry name" value="Periplasmic binding protein-like I"/>
    <property type="match status" value="1"/>
</dbReference>
<dbReference type="InterPro" id="IPR029787">
    <property type="entry name" value="Nucleotide_cyclase"/>
</dbReference>
<keyword evidence="9" id="KW-0342">GTP-binding</keyword>
<keyword evidence="12" id="KW-0325">Glycoprotein</keyword>
<evidence type="ECO:0000256" key="11">
    <source>
        <dbReference type="ARBA" id="ARBA00023170"/>
    </source>
</evidence>
<dbReference type="GO" id="GO:0004383">
    <property type="term" value="F:guanylate cyclase activity"/>
    <property type="evidence" value="ECO:0007669"/>
    <property type="project" value="UniProtKB-EC"/>
</dbReference>
<dbReference type="AlphaFoldDB" id="A0A7M7KAJ5"/>
<evidence type="ECO:0000313" key="22">
    <source>
        <dbReference type="EnsemblMetazoa" id="XP_022658174"/>
    </source>
</evidence>
<dbReference type="PROSITE" id="PS00452">
    <property type="entry name" value="GUANYLATE_CYCLASE_1"/>
    <property type="match status" value="1"/>
</dbReference>
<dbReference type="FunFam" id="3.30.70.1230:FF:000004">
    <property type="entry name" value="Guanylate cyclase"/>
    <property type="match status" value="1"/>
</dbReference>
<dbReference type="GO" id="GO:0005525">
    <property type="term" value="F:GTP binding"/>
    <property type="evidence" value="ECO:0007669"/>
    <property type="project" value="UniProtKB-KW"/>
</dbReference>
<evidence type="ECO:0000259" key="21">
    <source>
        <dbReference type="PROSITE" id="PS50125"/>
    </source>
</evidence>
<dbReference type="InterPro" id="IPR001054">
    <property type="entry name" value="A/G_cyclase"/>
</dbReference>
<keyword evidence="11" id="KW-0675">Receptor</keyword>
<dbReference type="GO" id="GO:0035556">
    <property type="term" value="P:intracellular signal transduction"/>
    <property type="evidence" value="ECO:0007669"/>
    <property type="project" value="InterPro"/>
</dbReference>
<evidence type="ECO:0000259" key="20">
    <source>
        <dbReference type="PROSITE" id="PS50011"/>
    </source>
</evidence>
<evidence type="ECO:0000256" key="17">
    <source>
        <dbReference type="SAM" id="MobiDB-lite"/>
    </source>
</evidence>
<evidence type="ECO:0000256" key="3">
    <source>
        <dbReference type="ARBA" id="ARBA00012202"/>
    </source>
</evidence>
<evidence type="ECO:0000256" key="8">
    <source>
        <dbReference type="ARBA" id="ARBA00022989"/>
    </source>
</evidence>
<dbReference type="PROSITE" id="PS50011">
    <property type="entry name" value="PROTEIN_KINASE_DOM"/>
    <property type="match status" value="1"/>
</dbReference>
<keyword evidence="14 16" id="KW-0141">cGMP biosynthesis</keyword>
<dbReference type="GO" id="GO:0004672">
    <property type="term" value="F:protein kinase activity"/>
    <property type="evidence" value="ECO:0007669"/>
    <property type="project" value="InterPro"/>
</dbReference>
<dbReference type="Gene3D" id="1.10.510.10">
    <property type="entry name" value="Transferase(Phosphotransferase) domain 1"/>
    <property type="match status" value="1"/>
</dbReference>
<evidence type="ECO:0000256" key="15">
    <source>
        <dbReference type="RuleBase" id="RU000405"/>
    </source>
</evidence>
<keyword evidence="4" id="KW-1003">Cell membrane</keyword>
<dbReference type="GO" id="GO:0004016">
    <property type="term" value="F:adenylate cyclase activity"/>
    <property type="evidence" value="ECO:0007669"/>
    <property type="project" value="TreeGrafter"/>
</dbReference>
<keyword evidence="13 15" id="KW-0456">Lyase</keyword>
<dbReference type="CDD" id="cd07302">
    <property type="entry name" value="CHD"/>
    <property type="match status" value="1"/>
</dbReference>
<dbReference type="Pfam" id="PF00211">
    <property type="entry name" value="Guanylate_cyc"/>
    <property type="match status" value="1"/>
</dbReference>
<dbReference type="InterPro" id="IPR001170">
    <property type="entry name" value="ANPR/GUC"/>
</dbReference>
<evidence type="ECO:0000256" key="19">
    <source>
        <dbReference type="SAM" id="SignalP"/>
    </source>
</evidence>
<keyword evidence="8 18" id="KW-1133">Transmembrane helix</keyword>
<organism evidence="22 23">
    <name type="scientific">Varroa destructor</name>
    <name type="common">Honeybee mite</name>
    <dbReference type="NCBI Taxonomy" id="109461"/>
    <lineage>
        <taxon>Eukaryota</taxon>
        <taxon>Metazoa</taxon>
        <taxon>Ecdysozoa</taxon>
        <taxon>Arthropoda</taxon>
        <taxon>Chelicerata</taxon>
        <taxon>Arachnida</taxon>
        <taxon>Acari</taxon>
        <taxon>Parasitiformes</taxon>
        <taxon>Mesostigmata</taxon>
        <taxon>Gamasina</taxon>
        <taxon>Dermanyssoidea</taxon>
        <taxon>Varroidae</taxon>
        <taxon>Varroa</taxon>
    </lineage>
</organism>
<dbReference type="EC" id="4.6.1.2" evidence="3 16"/>
<dbReference type="InParanoid" id="A0A7M7KAJ5"/>
<dbReference type="Pfam" id="PF07701">
    <property type="entry name" value="HNOBA"/>
    <property type="match status" value="1"/>
</dbReference>
<dbReference type="PRINTS" id="PR00255">
    <property type="entry name" value="NATPEPTIDER"/>
</dbReference>
<feature type="chain" id="PRO_5029839619" description="Guanylate cyclase" evidence="19">
    <location>
        <begin position="23"/>
        <end position="1146"/>
    </location>
</feature>
<dbReference type="InterPro" id="IPR000719">
    <property type="entry name" value="Prot_kinase_dom"/>
</dbReference>
<keyword evidence="7" id="KW-0547">Nucleotide-binding</keyword>
<dbReference type="GeneID" id="111249086"/>
<comment type="catalytic activity">
    <reaction evidence="1 16">
        <text>GTP = 3',5'-cyclic GMP + diphosphate</text>
        <dbReference type="Rhea" id="RHEA:13665"/>
        <dbReference type="ChEBI" id="CHEBI:33019"/>
        <dbReference type="ChEBI" id="CHEBI:37565"/>
        <dbReference type="ChEBI" id="CHEBI:57746"/>
        <dbReference type="EC" id="4.6.1.2"/>
    </reaction>
</comment>
<name>A0A7M7KAJ5_VARDE</name>
<evidence type="ECO:0000256" key="6">
    <source>
        <dbReference type="ARBA" id="ARBA00022729"/>
    </source>
</evidence>
<evidence type="ECO:0000256" key="13">
    <source>
        <dbReference type="ARBA" id="ARBA00023239"/>
    </source>
</evidence>
<feature type="compositionally biased region" description="Low complexity" evidence="17">
    <location>
        <begin position="560"/>
        <end position="571"/>
    </location>
</feature>
<feature type="signal peptide" evidence="19">
    <location>
        <begin position="1"/>
        <end position="22"/>
    </location>
</feature>
<evidence type="ECO:0000256" key="16">
    <source>
        <dbReference type="RuleBase" id="RU003431"/>
    </source>
</evidence>
<evidence type="ECO:0000313" key="23">
    <source>
        <dbReference type="Proteomes" id="UP000594260"/>
    </source>
</evidence>
<feature type="region of interest" description="Disordered" evidence="17">
    <location>
        <begin position="552"/>
        <end position="571"/>
    </location>
</feature>
<protein>
    <recommendedName>
        <fullName evidence="3 16">Guanylate cyclase</fullName>
        <ecNumber evidence="3 16">4.6.1.2</ecNumber>
    </recommendedName>
</protein>
<dbReference type="SUPFAM" id="SSF56112">
    <property type="entry name" value="Protein kinase-like (PK-like)"/>
    <property type="match status" value="1"/>
</dbReference>
<comment type="subcellular location">
    <subcellularLocation>
        <location evidence="2">Cell membrane</location>
        <topology evidence="2">Single-pass type I membrane protein</topology>
    </subcellularLocation>
</comment>
<dbReference type="Pfam" id="PF07714">
    <property type="entry name" value="PK_Tyr_Ser-Thr"/>
    <property type="match status" value="1"/>
</dbReference>
<evidence type="ECO:0000256" key="2">
    <source>
        <dbReference type="ARBA" id="ARBA00004251"/>
    </source>
</evidence>
<dbReference type="Proteomes" id="UP000594260">
    <property type="component" value="Unplaced"/>
</dbReference>
<dbReference type="SUPFAM" id="SSF55073">
    <property type="entry name" value="Nucleotide cyclase"/>
    <property type="match status" value="1"/>
</dbReference>
<keyword evidence="5 18" id="KW-0812">Transmembrane</keyword>
<dbReference type="SMART" id="SM00044">
    <property type="entry name" value="CYCc"/>
    <property type="match status" value="1"/>
</dbReference>
<evidence type="ECO:0000256" key="1">
    <source>
        <dbReference type="ARBA" id="ARBA00001436"/>
    </source>
</evidence>
<dbReference type="PANTHER" id="PTHR11920">
    <property type="entry name" value="GUANYLYL CYCLASE"/>
    <property type="match status" value="1"/>
</dbReference>
<evidence type="ECO:0000256" key="18">
    <source>
        <dbReference type="SAM" id="Phobius"/>
    </source>
</evidence>
<feature type="transmembrane region" description="Helical" evidence="18">
    <location>
        <begin position="500"/>
        <end position="522"/>
    </location>
</feature>
<dbReference type="EnsemblMetazoa" id="XM_022802439">
    <property type="protein sequence ID" value="XP_022658174"/>
    <property type="gene ID" value="LOC111249086"/>
</dbReference>
<feature type="domain" description="Protein kinase" evidence="20">
    <location>
        <begin position="580"/>
        <end position="860"/>
    </location>
</feature>
<evidence type="ECO:0000256" key="7">
    <source>
        <dbReference type="ARBA" id="ARBA00022741"/>
    </source>
</evidence>
<dbReference type="InterPro" id="IPR001245">
    <property type="entry name" value="Ser-Thr/Tyr_kinase_cat_dom"/>
</dbReference>
<dbReference type="GO" id="GO:0007168">
    <property type="term" value="P:receptor guanylyl cyclase signaling pathway"/>
    <property type="evidence" value="ECO:0007669"/>
    <property type="project" value="TreeGrafter"/>
</dbReference>
<dbReference type="OrthoDB" id="1890790at2759"/>
<keyword evidence="6 19" id="KW-0732">Signal</keyword>
<keyword evidence="23" id="KW-1185">Reference proteome</keyword>
<evidence type="ECO:0000256" key="12">
    <source>
        <dbReference type="ARBA" id="ARBA00023180"/>
    </source>
</evidence>
<dbReference type="Gene3D" id="3.30.70.1230">
    <property type="entry name" value="Nucleotide cyclase"/>
    <property type="match status" value="1"/>
</dbReference>
<dbReference type="Gene3D" id="3.40.50.2300">
    <property type="match status" value="2"/>
</dbReference>
<dbReference type="GO" id="GO:0001653">
    <property type="term" value="F:peptide receptor activity"/>
    <property type="evidence" value="ECO:0007669"/>
    <property type="project" value="TreeGrafter"/>
</dbReference>
<dbReference type="FunCoup" id="A0A7M7KAJ5">
    <property type="interactions" value="60"/>
</dbReference>
<dbReference type="InterPro" id="IPR001828">
    <property type="entry name" value="ANF_lig-bd_rcpt"/>
</dbReference>
<evidence type="ECO:0000256" key="5">
    <source>
        <dbReference type="ARBA" id="ARBA00022692"/>
    </source>
</evidence>
<feature type="domain" description="Guanylate cyclase" evidence="21">
    <location>
        <begin position="923"/>
        <end position="1053"/>
    </location>
</feature>
<dbReference type="RefSeq" id="XP_022658174.1">
    <property type="nucleotide sequence ID" value="XM_022802439.1"/>
</dbReference>
<dbReference type="PANTHER" id="PTHR11920:SF494">
    <property type="entry name" value="ATRIAL NATRIURETIC PEPTIDE RECEPTOR 2"/>
    <property type="match status" value="1"/>
</dbReference>
<proteinExistence type="inferred from homology"/>
<dbReference type="InterPro" id="IPR011009">
    <property type="entry name" value="Kinase-like_dom_sf"/>
</dbReference>
<dbReference type="PROSITE" id="PS50125">
    <property type="entry name" value="GUANYLATE_CYCLASE_2"/>
    <property type="match status" value="1"/>
</dbReference>
<dbReference type="GO" id="GO:0005886">
    <property type="term" value="C:plasma membrane"/>
    <property type="evidence" value="ECO:0007669"/>
    <property type="project" value="UniProtKB-SubCell"/>
</dbReference>
<dbReference type="GO" id="GO:0005524">
    <property type="term" value="F:ATP binding"/>
    <property type="evidence" value="ECO:0007669"/>
    <property type="project" value="InterPro"/>
</dbReference>
<evidence type="ECO:0000256" key="14">
    <source>
        <dbReference type="ARBA" id="ARBA00023293"/>
    </source>
</evidence>
<dbReference type="OMA" id="ITRSPPF"/>
<dbReference type="KEGG" id="vde:111249086"/>
<comment type="similarity">
    <text evidence="15">Belongs to the adenylyl cyclase class-4/guanylyl cyclase family.</text>
</comment>
<reference evidence="22" key="1">
    <citation type="submission" date="2021-01" db="UniProtKB">
        <authorList>
            <consortium name="EnsemblMetazoa"/>
        </authorList>
    </citation>
    <scope>IDENTIFICATION</scope>
</reference>
<evidence type="ECO:0000256" key="9">
    <source>
        <dbReference type="ARBA" id="ARBA00023134"/>
    </source>
</evidence>
<sequence>MALGRVLVHALLFATRLQKSTFESTEMEQLVHEGDRSFILRIDDTSSSPRDDVFKATIASIFINSDDHGFDAKVVVPAIEMAIREANKIFNRSVSFNYVARISNENCDQNTLGGLAAQLYYRYNVSVFIGPGCEIALDHVARMAAFWNVPSFSAGGIDQRFVRKDIYSTLTRMSYSVDRISLFLLKILKEFVWHNIVILVDESSFIDASTAISLEKLLASQKLLGDLGENHEVFPDKVLFNGSDSTASISWKLKLAKDKARVFLILSKAEALRRVLLVGHDLNMNNGEFVFINVNLLGNAVRNNLTKVLNEDYDGNLMKVKEMFSYVMVVSAMVPETDRFRREFKNDLIAFMTYNMKKYGLTEIVRKEEITPVVAAFYDCVMLYALCLNETLTNKGNAYDGKTVVRNFWNRSLTETEQNSVGFIGNITLGPNGDREADYTLQVWRSPKLGFQVVARFMGTIQKFDMMRGKDFIFPRGIPLNRPRCGFKGDHCRDDFLRNLIISVASGFSGIILIASIVTLIIGRKLKYESQLADIWWKISYEDLIFSDRNTDKSRGSLPSQGTSSVASRSSAAESNFKSTSNVSTLNNLNLLGISVATYKQIRVAVKSLDIKKLHISRTLLKEMKEVHDLNHENLVRFIGICPDEPNLVTVTELCTRGSLRDMLENESMNIDWIFRYSMISDVIEGIHFLHNSSIGFHGRLKSTKCVIDSRFVVKLTDFGLPSLAEQIPEPDIKNLRTYFWTAPEILRSRNPRLNGTKEGDIYSLAIVLQEVITRCGPFESIERLGRAKVNLEPEEILDRVKMGVVPPFRPEVSADECPQELLRLMKHCWAENPNDRPLIAEVKARIKKITKGMSSKNFFDNLLQRMEQYANNLESIVEEKTQSLIEEKKRTDELLYQLLPRYVADELKKGSHVQPESFEEVTIFFSDIVGFTTLSSESSPLQVVTLLNDLYTMFDAVIEQHDVYKVETIGDAYLVASGVPIPNGNEHAREIARMAILLRENLTTFKIRHLPKRKLQLRIGIHSGPCVAGVVGLKMPKYCLFGDAVNTASRMETTGEPMKIHISKRCKEILDGFGSFVSTLRGDVQVKGKGVMTTYWLDSELGRRSTKSMAPQVDQVIANVRAEIEADVPSLTQENINEINKIVSS</sequence>
<dbReference type="InterPro" id="IPR028082">
    <property type="entry name" value="Peripla_BP_I"/>
</dbReference>
<dbReference type="InterPro" id="IPR011645">
    <property type="entry name" value="HNOB_dom_associated"/>
</dbReference>
<dbReference type="Pfam" id="PF01094">
    <property type="entry name" value="ANF_receptor"/>
    <property type="match status" value="1"/>
</dbReference>
<accession>A0A7M7KAJ5</accession>